<feature type="binding site" evidence="12">
    <location>
        <position position="466"/>
    </location>
    <ligand>
        <name>hydrogencarbonate</name>
        <dbReference type="ChEBI" id="CHEBI:17544"/>
        <label>1</label>
    </ligand>
</feature>
<dbReference type="Proteomes" id="UP001181693">
    <property type="component" value="Unassembled WGS sequence"/>
</dbReference>
<feature type="disulfide bond" evidence="14">
    <location>
        <begin position="243"/>
        <end position="257"/>
    </location>
</feature>
<evidence type="ECO:0000256" key="8">
    <source>
        <dbReference type="ARBA" id="ARBA00023004"/>
    </source>
</evidence>
<feature type="binding site" evidence="13">
    <location>
        <position position="434"/>
    </location>
    <ligand>
        <name>Fe(3+)</name>
        <dbReference type="ChEBI" id="CHEBI:29034"/>
        <label>1</label>
    </ligand>
</feature>
<dbReference type="PRINTS" id="PR00422">
    <property type="entry name" value="TRANSFERRIN"/>
</dbReference>
<keyword evidence="9 11" id="KW-0406">Ion transport</keyword>
<feature type="binding site" evidence="12">
    <location>
        <position position="460"/>
    </location>
    <ligand>
        <name>hydrogencarbonate</name>
        <dbReference type="ChEBI" id="CHEBI:17544"/>
        <label>1</label>
    </ligand>
</feature>
<feature type="disulfide bond" evidence="14">
    <location>
        <begin position="38"/>
        <end position="54"/>
    </location>
</feature>
<evidence type="ECO:0000256" key="12">
    <source>
        <dbReference type="PIRSR" id="PIRSR002549-2"/>
    </source>
</evidence>
<feature type="binding site" evidence="13">
    <location>
        <position position="593"/>
    </location>
    <ligand>
        <name>Fe(3+)</name>
        <dbReference type="ChEBI" id="CHEBI:29034"/>
        <label>1</label>
    </ligand>
</feature>
<evidence type="ECO:0000313" key="18">
    <source>
        <dbReference type="Proteomes" id="UP001181693"/>
    </source>
</evidence>
<organism evidence="17 18">
    <name type="scientific">Pyxicephalus adspersus</name>
    <name type="common">African bullfrog</name>
    <dbReference type="NCBI Taxonomy" id="30357"/>
    <lineage>
        <taxon>Eukaryota</taxon>
        <taxon>Metazoa</taxon>
        <taxon>Chordata</taxon>
        <taxon>Craniata</taxon>
        <taxon>Vertebrata</taxon>
        <taxon>Euteleostomi</taxon>
        <taxon>Amphibia</taxon>
        <taxon>Batrachia</taxon>
        <taxon>Anura</taxon>
        <taxon>Neobatrachia</taxon>
        <taxon>Ranoidea</taxon>
        <taxon>Pyxicephalidae</taxon>
        <taxon>Pyxicephalinae</taxon>
        <taxon>Pyxicephalus</taxon>
    </lineage>
</organism>
<comment type="subcellular location">
    <subcellularLocation>
        <location evidence="1">Secreted</location>
    </subcellularLocation>
</comment>
<dbReference type="GO" id="GO:0005886">
    <property type="term" value="C:plasma membrane"/>
    <property type="evidence" value="ECO:0007669"/>
    <property type="project" value="TreeGrafter"/>
</dbReference>
<evidence type="ECO:0000259" key="16">
    <source>
        <dbReference type="PROSITE" id="PS51408"/>
    </source>
</evidence>
<dbReference type="Pfam" id="PF00405">
    <property type="entry name" value="Transferrin"/>
    <property type="match status" value="2"/>
</dbReference>
<evidence type="ECO:0000256" key="11">
    <source>
        <dbReference type="PIRNR" id="PIRNR002549"/>
    </source>
</evidence>
<keyword evidence="3 11" id="KW-0813">Transport</keyword>
<dbReference type="PIRSF" id="PIRSF002549">
    <property type="entry name" value="Transferrin"/>
    <property type="match status" value="1"/>
</dbReference>
<evidence type="ECO:0000313" key="17">
    <source>
        <dbReference type="EMBL" id="DBA25848.1"/>
    </source>
</evidence>
<feature type="disulfide bond" evidence="14">
    <location>
        <begin position="408"/>
        <end position="681"/>
    </location>
</feature>
<dbReference type="FunFam" id="3.40.190.10:FF:000095">
    <property type="entry name" value="Lactotransferrin"/>
    <property type="match status" value="2"/>
</dbReference>
<dbReference type="PANTHER" id="PTHR11485">
    <property type="entry name" value="TRANSFERRIN"/>
    <property type="match status" value="1"/>
</dbReference>
<keyword evidence="6 11" id="KW-0479">Metal-binding</keyword>
<feature type="signal peptide" evidence="15">
    <location>
        <begin position="1"/>
        <end position="19"/>
    </location>
</feature>
<evidence type="ECO:0000256" key="7">
    <source>
        <dbReference type="ARBA" id="ARBA00022737"/>
    </source>
</evidence>
<feature type="binding site" evidence="13">
    <location>
        <position position="78"/>
    </location>
    <ligand>
        <name>Fe(3+)</name>
        <dbReference type="ChEBI" id="CHEBI:29034"/>
        <label>1</label>
    </ligand>
</feature>
<dbReference type="GO" id="GO:0046872">
    <property type="term" value="F:metal ion binding"/>
    <property type="evidence" value="ECO:0007669"/>
    <property type="project" value="UniProtKB-KW"/>
</dbReference>
<feature type="disulfide bond" evidence="14">
    <location>
        <begin position="492"/>
        <end position="506"/>
    </location>
</feature>
<feature type="disulfide bond" evidence="14">
    <location>
        <begin position="571"/>
        <end position="585"/>
    </location>
</feature>
<feature type="binding site" evidence="13">
    <location>
        <position position="265"/>
    </location>
    <ligand>
        <name>Fe(3+)</name>
        <dbReference type="ChEBI" id="CHEBI:29034"/>
        <label>1</label>
    </ligand>
</feature>
<feature type="disulfide bond" evidence="14">
    <location>
        <begin position="482"/>
        <end position="672"/>
    </location>
</feature>
<evidence type="ECO:0000256" key="9">
    <source>
        <dbReference type="ARBA" id="ARBA00023065"/>
    </source>
</evidence>
<keyword evidence="4 11" id="KW-0410">Iron transport</keyword>
<feature type="binding site" evidence="13">
    <location>
        <position position="398"/>
    </location>
    <ligand>
        <name>Fe(3+)</name>
        <dbReference type="ChEBI" id="CHEBI:29034"/>
        <label>1</label>
    </ligand>
</feature>
<feature type="disulfide bond" evidence="14">
    <location>
        <begin position="28"/>
        <end position="63"/>
    </location>
</feature>
<evidence type="ECO:0000256" key="4">
    <source>
        <dbReference type="ARBA" id="ARBA00022496"/>
    </source>
</evidence>
<feature type="binding site" evidence="13">
    <location>
        <position position="210"/>
    </location>
    <ligand>
        <name>Fe(3+)</name>
        <dbReference type="ChEBI" id="CHEBI:29034"/>
        <label>1</label>
    </ligand>
</feature>
<evidence type="ECO:0000256" key="5">
    <source>
        <dbReference type="ARBA" id="ARBA00022525"/>
    </source>
</evidence>
<evidence type="ECO:0000256" key="10">
    <source>
        <dbReference type="ARBA" id="ARBA00023157"/>
    </source>
</evidence>
<dbReference type="GO" id="GO:0006826">
    <property type="term" value="P:iron ion transport"/>
    <property type="evidence" value="ECO:0007669"/>
    <property type="project" value="UniProtKB-KW"/>
</dbReference>
<evidence type="ECO:0000256" key="13">
    <source>
        <dbReference type="PIRSR" id="PIRSR002549-3"/>
    </source>
</evidence>
<dbReference type="PROSITE" id="PS00206">
    <property type="entry name" value="TRANSFERRIN_LIKE_2"/>
    <property type="match status" value="1"/>
</dbReference>
<feature type="disulfide bond" evidence="14">
    <location>
        <begin position="351"/>
        <end position="383"/>
    </location>
</feature>
<dbReference type="GO" id="GO:0055037">
    <property type="term" value="C:recycling endosome"/>
    <property type="evidence" value="ECO:0007669"/>
    <property type="project" value="TreeGrafter"/>
</dbReference>
<feature type="binding site" evidence="12">
    <location>
        <position position="135"/>
    </location>
    <ligand>
        <name>hydrogencarbonate</name>
        <dbReference type="ChEBI" id="CHEBI:17544"/>
        <label>1</label>
    </ligand>
</feature>
<feature type="disulfide bond" evidence="14">
    <location>
        <begin position="188"/>
        <end position="199"/>
    </location>
</feature>
<dbReference type="GO" id="GO:0005769">
    <property type="term" value="C:early endosome"/>
    <property type="evidence" value="ECO:0007669"/>
    <property type="project" value="TreeGrafter"/>
</dbReference>
<feature type="binding site" evidence="12">
    <location>
        <position position="464"/>
    </location>
    <ligand>
        <name>hydrogencarbonate</name>
        <dbReference type="ChEBI" id="CHEBI:17544"/>
        <label>1</label>
    </ligand>
</feature>
<evidence type="ECO:0000256" key="6">
    <source>
        <dbReference type="ARBA" id="ARBA00022723"/>
    </source>
</evidence>
<dbReference type="InterPro" id="IPR001156">
    <property type="entry name" value="Transferrin-like_dom"/>
</dbReference>
<dbReference type="Gene3D" id="3.40.190.10">
    <property type="entry name" value="Periplasmic binding protein-like II"/>
    <property type="match status" value="4"/>
</dbReference>
<keyword evidence="7" id="KW-0677">Repeat</keyword>
<feature type="binding site" evidence="12">
    <location>
        <position position="141"/>
    </location>
    <ligand>
        <name>hydrogencarbonate</name>
        <dbReference type="ChEBI" id="CHEBI:17544"/>
        <label>1</label>
    </ligand>
</feature>
<feature type="domain" description="Transferrin-like" evidence="16">
    <location>
        <begin position="348"/>
        <end position="671"/>
    </location>
</feature>
<evidence type="ECO:0000256" key="14">
    <source>
        <dbReference type="PIRSR" id="PIRSR002549-4"/>
    </source>
</evidence>
<dbReference type="InterPro" id="IPR018195">
    <property type="entry name" value="Transferrin_Fe_BS"/>
</dbReference>
<feature type="disulfide bond" evidence="14">
    <location>
        <begin position="361"/>
        <end position="374"/>
    </location>
</feature>
<evidence type="ECO:0000256" key="15">
    <source>
        <dbReference type="SAM" id="SignalP"/>
    </source>
</evidence>
<accession>A0AAV3AKW3</accession>
<keyword evidence="5" id="KW-0964">Secreted</keyword>
<dbReference type="SMART" id="SM00094">
    <property type="entry name" value="TR_FER"/>
    <property type="match status" value="2"/>
</dbReference>
<reference evidence="17" key="1">
    <citation type="thesis" date="2020" institute="ProQuest LLC" country="789 East Eisenhower Parkway, Ann Arbor, MI, USA">
        <title>Comparative Genomics and Chromosome Evolution.</title>
        <authorList>
            <person name="Mudd A.B."/>
        </authorList>
    </citation>
    <scope>NUCLEOTIDE SEQUENCE</scope>
    <source>
        <strain evidence="17">1538</strain>
        <tissue evidence="17">Blood</tissue>
    </source>
</reference>
<dbReference type="EMBL" id="DYDO01000004">
    <property type="protein sequence ID" value="DBA25848.1"/>
    <property type="molecule type" value="Genomic_DNA"/>
</dbReference>
<evidence type="ECO:0000256" key="2">
    <source>
        <dbReference type="ARBA" id="ARBA00011245"/>
    </source>
</evidence>
<comment type="similarity">
    <text evidence="11">Belongs to the transferrin family.</text>
</comment>
<dbReference type="GO" id="GO:0019731">
    <property type="term" value="P:antibacterial humoral response"/>
    <property type="evidence" value="ECO:0007669"/>
    <property type="project" value="TreeGrafter"/>
</dbReference>
<feature type="chain" id="PRO_5043785924" description="Transferrin-like domain-containing protein" evidence="15">
    <location>
        <begin position="20"/>
        <end position="689"/>
    </location>
</feature>
<feature type="binding site" evidence="12">
    <location>
        <position position="139"/>
    </location>
    <ligand>
        <name>hydrogencarbonate</name>
        <dbReference type="ChEBI" id="CHEBI:17544"/>
        <label>1</label>
    </ligand>
</feature>
<comment type="subunit">
    <text evidence="2">Monomer.</text>
</comment>
<keyword evidence="18" id="KW-1185">Reference proteome</keyword>
<keyword evidence="15" id="KW-0732">Signal</keyword>
<dbReference type="PROSITE" id="PS51408">
    <property type="entry name" value="TRANSFERRIN_LIKE_4"/>
    <property type="match status" value="2"/>
</dbReference>
<comment type="caution">
    <text evidence="17">The sequence shown here is derived from an EMBL/GenBank/DDBJ whole genome shotgun (WGS) entry which is preliminary data.</text>
</comment>
<gene>
    <name evidence="17" type="ORF">GDO54_010192</name>
</gene>
<proteinExistence type="inferred from homology"/>
<feature type="disulfide bond" evidence="14">
    <location>
        <begin position="133"/>
        <end position="216"/>
    </location>
</feature>
<feature type="domain" description="Transferrin-like" evidence="16">
    <location>
        <begin position="25"/>
        <end position="338"/>
    </location>
</feature>
<evidence type="ECO:0000256" key="3">
    <source>
        <dbReference type="ARBA" id="ARBA00022448"/>
    </source>
</evidence>
<dbReference type="PROSITE" id="PS00205">
    <property type="entry name" value="TRANSFERRIN_LIKE_1"/>
    <property type="match status" value="1"/>
</dbReference>
<feature type="binding site" evidence="12">
    <location>
        <position position="142"/>
    </location>
    <ligand>
        <name>hydrogencarbonate</name>
        <dbReference type="ChEBI" id="CHEBI:17544"/>
        <label>1</label>
    </ligand>
</feature>
<feature type="binding site" evidence="12">
    <location>
        <position position="467"/>
    </location>
    <ligand>
        <name>hydrogencarbonate</name>
        <dbReference type="ChEBI" id="CHEBI:17544"/>
        <label>1</label>
    </ligand>
</feature>
<feature type="disulfide bond" evidence="14">
    <location>
        <begin position="178"/>
        <end position="191"/>
    </location>
</feature>
<dbReference type="SUPFAM" id="SSF53850">
    <property type="entry name" value="Periplasmic binding protein-like II"/>
    <property type="match status" value="2"/>
</dbReference>
<feature type="disulfide bond" evidence="14">
    <location>
        <begin position="458"/>
        <end position="531"/>
    </location>
</feature>
<dbReference type="InterPro" id="IPR016357">
    <property type="entry name" value="Transferrin"/>
</dbReference>
<feature type="disulfide bond" evidence="14">
    <location>
        <begin position="503"/>
        <end position="514"/>
    </location>
</feature>
<dbReference type="PANTHER" id="PTHR11485:SF31">
    <property type="entry name" value="SEROTRANSFERRIN"/>
    <property type="match status" value="1"/>
</dbReference>
<keyword evidence="8 11" id="KW-0408">Iron</keyword>
<feature type="binding site" evidence="13">
    <location>
        <position position="110"/>
    </location>
    <ligand>
        <name>Fe(3+)</name>
        <dbReference type="ChEBI" id="CHEBI:29034"/>
        <label>1</label>
    </ligand>
</feature>
<feature type="binding site" evidence="13">
    <location>
        <position position="525"/>
    </location>
    <ligand>
        <name>Fe(3+)</name>
        <dbReference type="ChEBI" id="CHEBI:29034"/>
        <label>2</label>
    </ligand>
</feature>
<keyword evidence="10 14" id="KW-1015">Disulfide bond</keyword>
<name>A0AAV3AKW3_PYXAD</name>
<dbReference type="GO" id="GO:0005615">
    <property type="term" value="C:extracellular space"/>
    <property type="evidence" value="ECO:0007669"/>
    <property type="project" value="InterPro"/>
</dbReference>
<evidence type="ECO:0000256" key="1">
    <source>
        <dbReference type="ARBA" id="ARBA00004613"/>
    </source>
</evidence>
<protein>
    <recommendedName>
        <fullName evidence="16">Transferrin-like domain-containing protein</fullName>
    </recommendedName>
</protein>
<sequence length="689" mass="75496">MASTVQLIFFLGMVALCLANPINKIRWCVKSEAELKKCRDVSKTCESDQTTLSCVLRANTDECVRAIADDLADAIDLDSGEIYKASLHPYNLKPVAAENYGTQREPDTCYFSVALVKESSNFLFRELKDKRSCHTAVGRAAGWTAPIGTLIEMGMIKMDDPESQSVEKAVAKFFSASCAPGAKEPNLCKQCAGKQDKKCQASENEPYFGYAGARACLKDDKGDVSFVKHILPAEFQKGYMLLCLDNTRKPVSEYEKCYWAKVPAHAVVTADRPEKIQPVVKFLEEAQKKAECKLFSSPYGKDLMFKDSASSLITLPEKTDAFLYLGSAFTNANKALHVGLTNRSQDLVRWCTQSAEETGKCDLWSIASGGKIECIEASSADECITKVLKSEADAVTLDGGYLYTAGECGLVPAMQEIYDAEMCKQTKAKKKGTYVAVAVVKKSNKAITWKSLKGVKSCHTALGRTAGYNIPVGLIQKQTGTCDLTTFFKESCIPGADVNSNLCKLCGGNEKTKCLPNSKEPYYSYDGALRCLIEKGDVAFVKGTTVDENIENAKSPAWAKGVKKDDFELLCPDNTRKPVSEYESCNLATVPSHGIAVRPESIDIVVRIVTEQQQRFGRNGDQTSSFQMFSSKGKRDQLFKDSTQCLSPVEEKTMNDFLGKEYTDAISGLNSCGKKGLLAACTFHTCKVQ</sequence>
<dbReference type="AlphaFoldDB" id="A0AAV3AKW3"/>